<evidence type="ECO:0000313" key="2">
    <source>
        <dbReference type="Proteomes" id="UP000070444"/>
    </source>
</evidence>
<dbReference type="AlphaFoldDB" id="A0A137NVY1"/>
<accession>A0A137NVY1</accession>
<organism evidence="1 2">
    <name type="scientific">Conidiobolus coronatus (strain ATCC 28846 / CBS 209.66 / NRRL 28638)</name>
    <name type="common">Delacroixia coronata</name>
    <dbReference type="NCBI Taxonomy" id="796925"/>
    <lineage>
        <taxon>Eukaryota</taxon>
        <taxon>Fungi</taxon>
        <taxon>Fungi incertae sedis</taxon>
        <taxon>Zoopagomycota</taxon>
        <taxon>Entomophthoromycotina</taxon>
        <taxon>Entomophthoromycetes</taxon>
        <taxon>Entomophthorales</taxon>
        <taxon>Ancylistaceae</taxon>
        <taxon>Conidiobolus</taxon>
    </lineage>
</organism>
<reference evidence="1 2" key="1">
    <citation type="journal article" date="2015" name="Genome Biol. Evol.">
        <title>Phylogenomic analyses indicate that early fungi evolved digesting cell walls of algal ancestors of land plants.</title>
        <authorList>
            <person name="Chang Y."/>
            <person name="Wang S."/>
            <person name="Sekimoto S."/>
            <person name="Aerts A.L."/>
            <person name="Choi C."/>
            <person name="Clum A."/>
            <person name="LaButti K.M."/>
            <person name="Lindquist E.A."/>
            <person name="Yee Ngan C."/>
            <person name="Ohm R.A."/>
            <person name="Salamov A.A."/>
            <person name="Grigoriev I.V."/>
            <person name="Spatafora J.W."/>
            <person name="Berbee M.L."/>
        </authorList>
    </citation>
    <scope>NUCLEOTIDE SEQUENCE [LARGE SCALE GENOMIC DNA]</scope>
    <source>
        <strain evidence="1 2">NRRL 28638</strain>
    </source>
</reference>
<proteinExistence type="predicted"/>
<dbReference type="EMBL" id="KQ964675">
    <property type="protein sequence ID" value="KXN66932.1"/>
    <property type="molecule type" value="Genomic_DNA"/>
</dbReference>
<name>A0A137NVY1_CONC2</name>
<dbReference type="SUPFAM" id="SSF52047">
    <property type="entry name" value="RNI-like"/>
    <property type="match status" value="2"/>
</dbReference>
<evidence type="ECO:0000313" key="1">
    <source>
        <dbReference type="EMBL" id="KXN66932.1"/>
    </source>
</evidence>
<dbReference type="InterPro" id="IPR032675">
    <property type="entry name" value="LRR_dom_sf"/>
</dbReference>
<dbReference type="Proteomes" id="UP000070444">
    <property type="component" value="Unassembled WGS sequence"/>
</dbReference>
<dbReference type="Gene3D" id="3.80.10.10">
    <property type="entry name" value="Ribonuclease Inhibitor"/>
    <property type="match status" value="1"/>
</dbReference>
<sequence length="406" mass="47250">MKKIFYSVRIHLNHLRQIPSYFGNNNLIKEISSVENLEYIKNFKISTIDPFVNGIIDEIFPLASYSKHLLMLSLEATSYFIFPSICVFTQLTSLKIVNCTVGFKDFIMLISNLNCLERLDIYELKLLKLSNEVHQEDEILLPATLKEISFYDINLSATDLISTPYEFVFKYNKFMDEEEFYLPAQYLPNLKRFQLHFFSGDLNYIPKFLSFNPQLPEFTLAFCNFTVDTIKTLAEGESIKKLTINLNYDDHDIFNNVNLPYLYSLSTLHILYIGRKEYDSMHLLINSCPNLTKLYLMLKIYDSNFLTSILDNLRILKSFKLSTEITSDEELDLTIFSKLQILKLISRSNSKIFVKLPSSPLVLKLIVLSFDNYIDNFNAMMGTYKDSSSWNIKLIGKDIICRVVNI</sequence>
<gene>
    <name evidence="1" type="ORF">CONCODRAFT_87232</name>
</gene>
<keyword evidence="2" id="KW-1185">Reference proteome</keyword>
<evidence type="ECO:0008006" key="3">
    <source>
        <dbReference type="Google" id="ProtNLM"/>
    </source>
</evidence>
<protein>
    <recommendedName>
        <fullName evidence="3">RNI-like protein</fullName>
    </recommendedName>
</protein>